<feature type="chain" id="PRO_5042116692" evidence="1">
    <location>
        <begin position="20"/>
        <end position="348"/>
    </location>
</feature>
<comment type="caution">
    <text evidence="2">The sequence shown here is derived from an EMBL/GenBank/DDBJ whole genome shotgun (WGS) entry which is preliminary data.</text>
</comment>
<keyword evidence="3" id="KW-1185">Reference proteome</keyword>
<dbReference type="AlphaFoldDB" id="A0AAD2CX01"/>
<gene>
    <name evidence="2" type="ORF">CYCCA115_LOCUS10533</name>
</gene>
<proteinExistence type="predicted"/>
<evidence type="ECO:0000256" key="1">
    <source>
        <dbReference type="SAM" id="SignalP"/>
    </source>
</evidence>
<evidence type="ECO:0000313" key="3">
    <source>
        <dbReference type="Proteomes" id="UP001295423"/>
    </source>
</evidence>
<name>A0AAD2CX01_9STRA</name>
<dbReference type="Proteomes" id="UP001295423">
    <property type="component" value="Unassembled WGS sequence"/>
</dbReference>
<sequence>MPKIRLRIIWIALSATVLASSGRHAAIVHAVAVPSGIIPFTSYRDDYDNPSLQPALSDDDDTIEGFFFHRFQSPSSIQAALKKNLKRKRNPLKDFRGKDGRAGKVSSTKLNGDWVLAESSQVAVNCTVDEVLAAYLTPSLQEKWNEKDVIQCTFHEIQCDDDEIDDDYNPNAKGEDAQPKKGISSRRIPGGFGGAMLQSLHHDKDEKSGGGIRYRQDLVLKSQRVIRSHTGIMRYCQSVTIDKIGKDNYSVLVHLDPEAGEGTTKRPFDSLSVYVGLQQAGQNVDIYAAGVMKVNRKVVPNLVIFDASGIAGSMAGKGTLWLAGHFEQRRQRKLAGSSSRISTSDNKQ</sequence>
<feature type="signal peptide" evidence="1">
    <location>
        <begin position="1"/>
        <end position="19"/>
    </location>
</feature>
<evidence type="ECO:0000313" key="2">
    <source>
        <dbReference type="EMBL" id="CAJ1946389.1"/>
    </source>
</evidence>
<reference evidence="2" key="1">
    <citation type="submission" date="2023-08" db="EMBL/GenBank/DDBJ databases">
        <authorList>
            <person name="Audoor S."/>
            <person name="Bilcke G."/>
        </authorList>
    </citation>
    <scope>NUCLEOTIDE SEQUENCE</scope>
</reference>
<dbReference type="EMBL" id="CAKOGP040001668">
    <property type="protein sequence ID" value="CAJ1946389.1"/>
    <property type="molecule type" value="Genomic_DNA"/>
</dbReference>
<keyword evidence="1" id="KW-0732">Signal</keyword>
<organism evidence="2 3">
    <name type="scientific">Cylindrotheca closterium</name>
    <dbReference type="NCBI Taxonomy" id="2856"/>
    <lineage>
        <taxon>Eukaryota</taxon>
        <taxon>Sar</taxon>
        <taxon>Stramenopiles</taxon>
        <taxon>Ochrophyta</taxon>
        <taxon>Bacillariophyta</taxon>
        <taxon>Bacillariophyceae</taxon>
        <taxon>Bacillariophycidae</taxon>
        <taxon>Bacillariales</taxon>
        <taxon>Bacillariaceae</taxon>
        <taxon>Cylindrotheca</taxon>
    </lineage>
</organism>
<accession>A0AAD2CX01</accession>
<protein>
    <submittedName>
        <fullName evidence="2">Uncharacterized protein</fullName>
    </submittedName>
</protein>